<organism evidence="2 3">
    <name type="scientific">Pseudomonas citronellolis</name>
    <dbReference type="NCBI Taxonomy" id="53408"/>
    <lineage>
        <taxon>Bacteria</taxon>
        <taxon>Pseudomonadati</taxon>
        <taxon>Pseudomonadota</taxon>
        <taxon>Gammaproteobacteria</taxon>
        <taxon>Pseudomonadales</taxon>
        <taxon>Pseudomonadaceae</taxon>
        <taxon>Pseudomonas</taxon>
    </lineage>
</organism>
<dbReference type="Pfam" id="PF14031">
    <property type="entry name" value="D-ser_dehydrat"/>
    <property type="match status" value="1"/>
</dbReference>
<protein>
    <recommendedName>
        <fullName evidence="1">D-serine dehydratase-like domain-containing protein</fullName>
    </recommendedName>
</protein>
<gene>
    <name evidence="2" type="ORF">A9C11_15595</name>
</gene>
<dbReference type="InterPro" id="IPR029066">
    <property type="entry name" value="PLP-binding_barrel"/>
</dbReference>
<evidence type="ECO:0000259" key="1">
    <source>
        <dbReference type="SMART" id="SM01119"/>
    </source>
</evidence>
<sequence>MQALDAQPVDGTCKGLPPTLAPIAFREIGQQGWNLLNQDLAFPVAVLKRSAVQNNREWMKAFLRHTGARIAPHVKTSMSPQLFQAQLEDGAWALTAATANQVAVLRRFGVPRILIANQVLGRQNVALLFDELAREEGAELLVIVDSASSLEALLEGGRGRALKRRLGVLLEVGAPGGRTGLRDAAEACALAQRIAGSDIVELRGLESYESVFPGLPEEDKLPRIERMLQAMLGLASDCLAAGWFAAGEIVLSSGGSEYFDIVVKRLSEWRALQGQVVVIRSGCYLAHDHLAYARAFDRLLARQPELDGIAPHLAGALEVWGIVQSRPEPGTFIVTVGKRDISFDFEMPVARLHYRPAFGARPRALDAQYRVTRLNDQHAFVQCDAQADVQVGDLIGFGISHPCTTFDKWQLIPVVDDVYDVRSAIRTFF</sequence>
<dbReference type="PANTHER" id="PTHR28004">
    <property type="entry name" value="ZGC:162816-RELATED"/>
    <property type="match status" value="1"/>
</dbReference>
<feature type="domain" description="D-serine dehydratase-like" evidence="1">
    <location>
        <begin position="316"/>
        <end position="416"/>
    </location>
</feature>
<dbReference type="Gene3D" id="3.20.20.10">
    <property type="entry name" value="Alanine racemase"/>
    <property type="match status" value="1"/>
</dbReference>
<dbReference type="Gene3D" id="2.40.37.20">
    <property type="entry name" value="D-serine dehydratase-like domain"/>
    <property type="match status" value="1"/>
</dbReference>
<dbReference type="SMART" id="SM01119">
    <property type="entry name" value="D-ser_dehydrat"/>
    <property type="match status" value="1"/>
</dbReference>
<dbReference type="EMBL" id="CP015878">
    <property type="protein sequence ID" value="ANI18482.1"/>
    <property type="molecule type" value="Genomic_DNA"/>
</dbReference>
<dbReference type="InterPro" id="IPR026956">
    <property type="entry name" value="D-ser_dehydrat-like_dom"/>
</dbReference>
<dbReference type="PANTHER" id="PTHR28004:SF8">
    <property type="entry name" value="D-SERINE DEAMINASE"/>
    <property type="match status" value="1"/>
</dbReference>
<accession>A0A1A9KLT3</accession>
<dbReference type="Proteomes" id="UP000077748">
    <property type="component" value="Chromosome"/>
</dbReference>
<proteinExistence type="predicted"/>
<dbReference type="SUPFAM" id="SSF51419">
    <property type="entry name" value="PLP-binding barrel"/>
    <property type="match status" value="1"/>
</dbReference>
<name>A0A1A9KLT3_9PSED</name>
<evidence type="ECO:0000313" key="3">
    <source>
        <dbReference type="Proteomes" id="UP000077748"/>
    </source>
</evidence>
<dbReference type="InterPro" id="IPR051466">
    <property type="entry name" value="D-amino_acid_metab_enzyme"/>
</dbReference>
<evidence type="ECO:0000313" key="2">
    <source>
        <dbReference type="EMBL" id="ANI18482.1"/>
    </source>
</evidence>
<reference evidence="2 3" key="1">
    <citation type="submission" date="2016-05" db="EMBL/GenBank/DDBJ databases">
        <title>Genome Sequence of Pseudomonas citronellolis Strain SJTE-3, an Estrogens and Persistent Organic Pollutants degradation strain.</title>
        <authorList>
            <person name="Liang R."/>
        </authorList>
    </citation>
    <scope>NUCLEOTIDE SEQUENCE [LARGE SCALE GENOMIC DNA]</scope>
    <source>
        <strain evidence="2 3">SJTE-3</strain>
    </source>
</reference>
<dbReference type="InterPro" id="IPR042208">
    <property type="entry name" value="D-ser_dehydrat-like_sf"/>
</dbReference>
<dbReference type="AlphaFoldDB" id="A0A1A9KLT3"/>